<proteinExistence type="predicted"/>
<evidence type="ECO:0000313" key="2">
    <source>
        <dbReference type="EMBL" id="QQX24238.1"/>
    </source>
</evidence>
<name>A0A150LF92_9BACI</name>
<keyword evidence="3" id="KW-1185">Reference proteome</keyword>
<dbReference type="EMBL" id="CP066701">
    <property type="protein sequence ID" value="QQX24238.1"/>
    <property type="molecule type" value="Genomic_DNA"/>
</dbReference>
<reference evidence="1 3" key="1">
    <citation type="submission" date="2016-01" db="EMBL/GenBank/DDBJ databases">
        <title>Genome Sequences of Twelve Sporeforming Bacillus Species Isolated from Foods.</title>
        <authorList>
            <person name="Berendsen E.M."/>
            <person name="Wells-Bennik M.H."/>
            <person name="Krawcyk A.O."/>
            <person name="De Jong A."/>
            <person name="Holsappel S."/>
            <person name="Eijlander R.T."/>
            <person name="Kuipers O.P."/>
        </authorList>
    </citation>
    <scope>NUCLEOTIDE SEQUENCE [LARGE SCALE GENOMIC DNA]</scope>
    <source>
        <strain evidence="1 3">B4102</strain>
    </source>
</reference>
<reference evidence="2 4" key="2">
    <citation type="submission" date="2020-12" db="EMBL/GenBank/DDBJ databases">
        <title>Taxonomic evaluation of the Bacillus sporothermodurans group of bacteria based on whole genome sequences.</title>
        <authorList>
            <person name="Fiedler G."/>
            <person name="Herbstmann A.-D."/>
            <person name="Doll E."/>
            <person name="Wenning M."/>
            <person name="Brinks E."/>
            <person name="Kabisch J."/>
            <person name="Breitenwieser F."/>
            <person name="Lappann M."/>
            <person name="Boehnlein C."/>
            <person name="Franz C."/>
        </authorList>
    </citation>
    <scope>NUCLEOTIDE SEQUENCE [LARGE SCALE GENOMIC DNA]</scope>
    <source>
        <strain evidence="2 4">DSM 10599</strain>
    </source>
</reference>
<evidence type="ECO:0000313" key="3">
    <source>
        <dbReference type="Proteomes" id="UP000075666"/>
    </source>
</evidence>
<dbReference type="KEGG" id="hspo:JGZ69_15670"/>
<dbReference type="Pfam" id="PF09501">
    <property type="entry name" value="Bac_small_YrzI"/>
    <property type="match status" value="1"/>
</dbReference>
<dbReference type="PATRIC" id="fig|46224.3.peg.787"/>
<dbReference type="Proteomes" id="UP000075666">
    <property type="component" value="Unassembled WGS sequence"/>
</dbReference>
<protein>
    <submittedName>
        <fullName evidence="2">YrzI family small protein</fullName>
    </submittedName>
</protein>
<dbReference type="STRING" id="46224.B4102_1730"/>
<dbReference type="Proteomes" id="UP000595512">
    <property type="component" value="Chromosome"/>
</dbReference>
<dbReference type="RefSeq" id="WP_084347412.1">
    <property type="nucleotide sequence ID" value="NZ_CP066701.1"/>
</dbReference>
<evidence type="ECO:0000313" key="1">
    <source>
        <dbReference type="EMBL" id="KYD10944.1"/>
    </source>
</evidence>
<sequence length="47" mass="5743">MTLNLIFITVTIKKRTKTIEECMNEERINKIIEQYKMKHTEIFTRVL</sequence>
<accession>A0A150LF92</accession>
<gene>
    <name evidence="1" type="ORF">B4102_1730</name>
    <name evidence="2" type="ORF">JGZ69_15670</name>
</gene>
<organism evidence="1 3">
    <name type="scientific">Heyndrickxia sporothermodurans</name>
    <dbReference type="NCBI Taxonomy" id="46224"/>
    <lineage>
        <taxon>Bacteria</taxon>
        <taxon>Bacillati</taxon>
        <taxon>Bacillota</taxon>
        <taxon>Bacilli</taxon>
        <taxon>Bacillales</taxon>
        <taxon>Bacillaceae</taxon>
        <taxon>Heyndrickxia</taxon>
    </lineage>
</organism>
<evidence type="ECO:0000313" key="4">
    <source>
        <dbReference type="Proteomes" id="UP000595512"/>
    </source>
</evidence>
<dbReference type="InterPro" id="IPR012655">
    <property type="entry name" value="YrzI"/>
</dbReference>
<dbReference type="AlphaFoldDB" id="A0A150LF92"/>
<dbReference type="EMBL" id="LQYN01000011">
    <property type="protein sequence ID" value="KYD10944.1"/>
    <property type="molecule type" value="Genomic_DNA"/>
</dbReference>